<dbReference type="SMART" id="SM00220">
    <property type="entry name" value="S_TKc"/>
    <property type="match status" value="1"/>
</dbReference>
<dbReference type="InterPro" id="IPR024604">
    <property type="entry name" value="GSG2_C"/>
</dbReference>
<dbReference type="KEGG" id="lak:106161969"/>
<evidence type="ECO:0000259" key="20">
    <source>
        <dbReference type="PROSITE" id="PS50011"/>
    </source>
</evidence>
<evidence type="ECO:0000256" key="13">
    <source>
        <dbReference type="ARBA" id="ARBA00022840"/>
    </source>
</evidence>
<evidence type="ECO:0000256" key="9">
    <source>
        <dbReference type="ARBA" id="ARBA00022553"/>
    </source>
</evidence>
<evidence type="ECO:0000256" key="14">
    <source>
        <dbReference type="ARBA" id="ARBA00023212"/>
    </source>
</evidence>
<comment type="catalytic activity">
    <reaction evidence="17">
        <text>L-seryl-[protein] + ATP = O-phospho-L-seryl-[protein] + ADP + H(+)</text>
        <dbReference type="Rhea" id="RHEA:17989"/>
        <dbReference type="Rhea" id="RHEA-COMP:9863"/>
        <dbReference type="Rhea" id="RHEA-COMP:11604"/>
        <dbReference type="ChEBI" id="CHEBI:15378"/>
        <dbReference type="ChEBI" id="CHEBI:29999"/>
        <dbReference type="ChEBI" id="CHEBI:30616"/>
        <dbReference type="ChEBI" id="CHEBI:83421"/>
        <dbReference type="ChEBI" id="CHEBI:456216"/>
        <dbReference type="EC" id="2.7.11.1"/>
    </reaction>
</comment>
<name>A0A1S3I8B8_LINAN</name>
<dbReference type="PANTHER" id="PTHR24419:SF18">
    <property type="entry name" value="SERINE_THREONINE-PROTEIN KINASE HASPIN"/>
    <property type="match status" value="1"/>
</dbReference>
<keyword evidence="21" id="KW-1185">Reference proteome</keyword>
<protein>
    <recommendedName>
        <fullName evidence="5">non-specific serine/threonine protein kinase</fullName>
        <ecNumber evidence="5">2.7.11.1</ecNumber>
    </recommendedName>
</protein>
<evidence type="ECO:0000256" key="6">
    <source>
        <dbReference type="ARBA" id="ARBA00022454"/>
    </source>
</evidence>
<keyword evidence="9" id="KW-0597">Phosphoprotein</keyword>
<keyword evidence="13 18" id="KW-0067">ATP-binding</keyword>
<dbReference type="SMART" id="SM01331">
    <property type="entry name" value="DUF3635"/>
    <property type="match status" value="1"/>
</dbReference>
<evidence type="ECO:0000256" key="5">
    <source>
        <dbReference type="ARBA" id="ARBA00012513"/>
    </source>
</evidence>
<proteinExistence type="predicted"/>
<evidence type="ECO:0000256" key="1">
    <source>
        <dbReference type="ARBA" id="ARBA00001946"/>
    </source>
</evidence>
<evidence type="ECO:0000256" key="17">
    <source>
        <dbReference type="ARBA" id="ARBA00048679"/>
    </source>
</evidence>
<dbReference type="GO" id="GO:0000278">
    <property type="term" value="P:mitotic cell cycle"/>
    <property type="evidence" value="ECO:0007669"/>
    <property type="project" value="TreeGrafter"/>
</dbReference>
<feature type="compositionally biased region" description="Basic and acidic residues" evidence="19">
    <location>
        <begin position="124"/>
        <end position="141"/>
    </location>
</feature>
<keyword evidence="10" id="KW-0808">Transferase</keyword>
<dbReference type="GO" id="GO:0035556">
    <property type="term" value="P:intracellular signal transduction"/>
    <property type="evidence" value="ECO:0007669"/>
    <property type="project" value="TreeGrafter"/>
</dbReference>
<evidence type="ECO:0000256" key="3">
    <source>
        <dbReference type="ARBA" id="ARBA00004186"/>
    </source>
</evidence>
<feature type="region of interest" description="Disordered" evidence="19">
    <location>
        <begin position="271"/>
        <end position="290"/>
    </location>
</feature>
<dbReference type="PROSITE" id="PS00107">
    <property type="entry name" value="PROTEIN_KINASE_ATP"/>
    <property type="match status" value="1"/>
</dbReference>
<dbReference type="GO" id="GO:0072354">
    <property type="term" value="F:histone H3T3 kinase activity"/>
    <property type="evidence" value="ECO:0007669"/>
    <property type="project" value="TreeGrafter"/>
</dbReference>
<dbReference type="FunFam" id="3.30.200.20:FF:000409">
    <property type="entry name" value="serine/threonine-protein kinase haspin"/>
    <property type="match status" value="1"/>
</dbReference>
<dbReference type="SUPFAM" id="SSF56112">
    <property type="entry name" value="Protein kinase-like (PK-like)"/>
    <property type="match status" value="1"/>
</dbReference>
<comment type="subcellular location">
    <subcellularLocation>
        <location evidence="4">Chromosome</location>
    </subcellularLocation>
    <subcellularLocation>
        <location evidence="3">Cytoplasm</location>
        <location evidence="3">Cytoskeleton</location>
        <location evidence="3">Spindle</location>
    </subcellularLocation>
    <subcellularLocation>
        <location evidence="2">Nucleus</location>
    </subcellularLocation>
</comment>
<keyword evidence="7" id="KW-0963">Cytoplasm</keyword>
<dbReference type="OrthoDB" id="21018at2759"/>
<dbReference type="GO" id="GO:0005694">
    <property type="term" value="C:chromosome"/>
    <property type="evidence" value="ECO:0007669"/>
    <property type="project" value="UniProtKB-SubCell"/>
</dbReference>
<feature type="region of interest" description="Disordered" evidence="19">
    <location>
        <begin position="33"/>
        <end position="90"/>
    </location>
</feature>
<feature type="region of interest" description="Disordered" evidence="19">
    <location>
        <begin position="124"/>
        <end position="172"/>
    </location>
</feature>
<dbReference type="Proteomes" id="UP000085678">
    <property type="component" value="Unplaced"/>
</dbReference>
<dbReference type="FunFam" id="1.10.510.10:FF:000401">
    <property type="entry name" value="serine/threonine-protein kinase haspin"/>
    <property type="match status" value="1"/>
</dbReference>
<dbReference type="GO" id="GO:0005819">
    <property type="term" value="C:spindle"/>
    <property type="evidence" value="ECO:0007669"/>
    <property type="project" value="UniProtKB-SubCell"/>
</dbReference>
<dbReference type="InterPro" id="IPR011009">
    <property type="entry name" value="Kinase-like_dom_sf"/>
</dbReference>
<evidence type="ECO:0000256" key="11">
    <source>
        <dbReference type="ARBA" id="ARBA00022741"/>
    </source>
</evidence>
<keyword evidence="11 18" id="KW-0547">Nucleotide-binding</keyword>
<organism evidence="21 22">
    <name type="scientific">Lingula anatina</name>
    <name type="common">Brachiopod</name>
    <name type="synonym">Lingula unguis</name>
    <dbReference type="NCBI Taxonomy" id="7574"/>
    <lineage>
        <taxon>Eukaryota</taxon>
        <taxon>Metazoa</taxon>
        <taxon>Spiralia</taxon>
        <taxon>Lophotrochozoa</taxon>
        <taxon>Brachiopoda</taxon>
        <taxon>Linguliformea</taxon>
        <taxon>Lingulata</taxon>
        <taxon>Lingulida</taxon>
        <taxon>Linguloidea</taxon>
        <taxon>Lingulidae</taxon>
        <taxon>Lingula</taxon>
    </lineage>
</organism>
<dbReference type="AlphaFoldDB" id="A0A1S3I8B8"/>
<feature type="binding site" evidence="18">
    <location>
        <position position="676"/>
    </location>
    <ligand>
        <name>ATP</name>
        <dbReference type="ChEBI" id="CHEBI:30616"/>
    </ligand>
</feature>
<evidence type="ECO:0000256" key="7">
    <source>
        <dbReference type="ARBA" id="ARBA00022490"/>
    </source>
</evidence>
<dbReference type="EC" id="2.7.11.1" evidence="5"/>
<feature type="compositionally biased region" description="Basic and acidic residues" evidence="19">
    <location>
        <begin position="68"/>
        <end position="81"/>
    </location>
</feature>
<evidence type="ECO:0000256" key="18">
    <source>
        <dbReference type="PROSITE-ProRule" id="PRU10141"/>
    </source>
</evidence>
<evidence type="ECO:0000256" key="15">
    <source>
        <dbReference type="ARBA" id="ARBA00023242"/>
    </source>
</evidence>
<evidence type="ECO:0000256" key="12">
    <source>
        <dbReference type="ARBA" id="ARBA00022777"/>
    </source>
</evidence>
<feature type="compositionally biased region" description="Low complexity" evidence="19">
    <location>
        <begin position="40"/>
        <end position="67"/>
    </location>
</feature>
<evidence type="ECO:0000256" key="16">
    <source>
        <dbReference type="ARBA" id="ARBA00047899"/>
    </source>
</evidence>
<feature type="compositionally biased region" description="Acidic residues" evidence="19">
    <location>
        <begin position="461"/>
        <end position="531"/>
    </location>
</feature>
<comment type="catalytic activity">
    <reaction evidence="16">
        <text>L-threonyl-[protein] + ATP = O-phospho-L-threonyl-[protein] + ADP + H(+)</text>
        <dbReference type="Rhea" id="RHEA:46608"/>
        <dbReference type="Rhea" id="RHEA-COMP:11060"/>
        <dbReference type="Rhea" id="RHEA-COMP:11605"/>
        <dbReference type="ChEBI" id="CHEBI:15378"/>
        <dbReference type="ChEBI" id="CHEBI:30013"/>
        <dbReference type="ChEBI" id="CHEBI:30616"/>
        <dbReference type="ChEBI" id="CHEBI:61977"/>
        <dbReference type="ChEBI" id="CHEBI:456216"/>
        <dbReference type="EC" id="2.7.11.1"/>
    </reaction>
</comment>
<feature type="domain" description="Protein kinase" evidence="20">
    <location>
        <begin position="649"/>
        <end position="960"/>
    </location>
</feature>
<dbReference type="RefSeq" id="XP_013394502.1">
    <property type="nucleotide sequence ID" value="XM_013539048.1"/>
</dbReference>
<accession>A0A1S3I8B8</accession>
<dbReference type="GO" id="GO:0005524">
    <property type="term" value="F:ATP binding"/>
    <property type="evidence" value="ECO:0007669"/>
    <property type="project" value="UniProtKB-UniRule"/>
</dbReference>
<evidence type="ECO:0000256" key="10">
    <source>
        <dbReference type="ARBA" id="ARBA00022679"/>
    </source>
</evidence>
<gene>
    <name evidence="22" type="primary">LOC106161969</name>
</gene>
<dbReference type="GO" id="GO:0005634">
    <property type="term" value="C:nucleus"/>
    <property type="evidence" value="ECO:0007669"/>
    <property type="project" value="UniProtKB-SubCell"/>
</dbReference>
<evidence type="ECO:0000256" key="4">
    <source>
        <dbReference type="ARBA" id="ARBA00004286"/>
    </source>
</evidence>
<evidence type="ECO:0000313" key="21">
    <source>
        <dbReference type="Proteomes" id="UP000085678"/>
    </source>
</evidence>
<keyword evidence="14" id="KW-0206">Cytoskeleton</keyword>
<sequence length="960" mass="108228">MLDMAKREKVVQTYGRHRNRVITTNDLWSSGEERGKTLFSSSEDSSLSITDRSRNVSSRSFNSFSKTRSVDKHSANKENRSRKPRRAKVKAVDRLFALTDSANSSQNTSNVGCRKALRDRNGIFDIKSDEKVSKKPQTDKRKQPRRAKRTENKKTNAKGSSKEPAASNLKSDTSDLKIEASHFNFSQFDNYSLVLSDSPLKEGEKISGRDSLLKELSGITVQQTPDIVTRGKPALRSVTSVETSTPNIYHKAKRTDAAGKIKPEEISLIEHFDSNPNTPSQESKEQEYAEISAGVEKLSLGDSSKNSKDVRSGNTYQVTDRQELTYALRKCQVVLDRCKNLTQNDECEDANCESTKACDTDGIGLKSCEIMVQKITDSFVTRRRRPACKSSNGKHASLDSIVELSFDASADLFDTDTPSEHSDAELADLPSPKGCYMLRGQGPVTRNRNVSCDSEISAISEIEEEEEVETDEDEELVSENDDQEQASDVEQGETEEEEEDSSEEEDEDECKAEESEGNEEEEEDAEEEEDSESKAESDLENPNNTTLYMLNDSQYKTPSDSGLLEAGMASMSYHTAEGMAEMSVDNSKTDAHLLSLSGHINSLCRSFKEVLTPSKSKNIPQLTPEEKVLLQCEQDNVISFSKCIPSSMMNKCTKIGEGVYGEVFRTVVNKKSVALKIIPIEGDFPVNDEPQKTYEEILPEIMISRELSAMKDSQKSCTENYVEVRRVSLVKGQYPAALLKQWDIYDKAKRSENDRPDIFGNNQLFIVFEFADGGCALEGFKFESILEAKSVLHQVVCALAVAEAELEFEHRDLHWGNVLVKRTNQETLQYKLNGELCEIKVHGVTVSIIDFTLSRLKKDGCTIFTDLSVDKTLFEGEGDYQFEVYRLMKQENQDNWEQHHPFTNVLWINYLTDKLIHETRYPGNDSQHRALLRDMKAFYKDILTYRSAVHMLTDCQYLKC</sequence>
<dbReference type="InterPro" id="IPR000719">
    <property type="entry name" value="Prot_kinase_dom"/>
</dbReference>
<evidence type="ECO:0000256" key="2">
    <source>
        <dbReference type="ARBA" id="ARBA00004123"/>
    </source>
</evidence>
<dbReference type="GO" id="GO:0010564">
    <property type="term" value="P:regulation of cell cycle process"/>
    <property type="evidence" value="ECO:0007669"/>
    <property type="project" value="UniProtKB-ARBA"/>
</dbReference>
<keyword evidence="6" id="KW-0158">Chromosome</keyword>
<comment type="cofactor">
    <cofactor evidence="1">
        <name>Mg(2+)</name>
        <dbReference type="ChEBI" id="CHEBI:18420"/>
    </cofactor>
</comment>
<reference evidence="22" key="1">
    <citation type="submission" date="2025-08" db="UniProtKB">
        <authorList>
            <consortium name="RefSeq"/>
        </authorList>
    </citation>
    <scope>IDENTIFICATION</scope>
    <source>
        <tissue evidence="22">Gonads</tissue>
    </source>
</reference>
<dbReference type="Gene3D" id="3.30.200.20">
    <property type="entry name" value="Phosphorylase Kinase, domain 1"/>
    <property type="match status" value="1"/>
</dbReference>
<dbReference type="Gene3D" id="1.10.510.10">
    <property type="entry name" value="Transferase(Phosphotransferase) domain 1"/>
    <property type="match status" value="1"/>
</dbReference>
<feature type="region of interest" description="Disordered" evidence="19">
    <location>
        <begin position="458"/>
        <end position="546"/>
    </location>
</feature>
<keyword evidence="12 22" id="KW-0418">Kinase</keyword>
<dbReference type="GeneID" id="106161969"/>
<dbReference type="InParanoid" id="A0A1S3I8B8"/>
<dbReference type="Pfam" id="PF12330">
    <property type="entry name" value="Haspin_kinase"/>
    <property type="match status" value="1"/>
</dbReference>
<keyword evidence="15" id="KW-0539">Nucleus</keyword>
<keyword evidence="8" id="KW-0723">Serine/threonine-protein kinase</keyword>
<evidence type="ECO:0000313" key="22">
    <source>
        <dbReference type="RefSeq" id="XP_013394502.1"/>
    </source>
</evidence>
<evidence type="ECO:0000256" key="19">
    <source>
        <dbReference type="SAM" id="MobiDB-lite"/>
    </source>
</evidence>
<dbReference type="GO" id="GO:0005737">
    <property type="term" value="C:cytoplasm"/>
    <property type="evidence" value="ECO:0007669"/>
    <property type="project" value="TreeGrafter"/>
</dbReference>
<evidence type="ECO:0000256" key="8">
    <source>
        <dbReference type="ARBA" id="ARBA00022527"/>
    </source>
</evidence>
<dbReference type="PANTHER" id="PTHR24419">
    <property type="entry name" value="INTERLEUKIN-1 RECEPTOR-ASSOCIATED KINASE"/>
    <property type="match status" value="1"/>
</dbReference>
<dbReference type="PROSITE" id="PS50011">
    <property type="entry name" value="PROTEIN_KINASE_DOM"/>
    <property type="match status" value="1"/>
</dbReference>
<dbReference type="InterPro" id="IPR017441">
    <property type="entry name" value="Protein_kinase_ATP_BS"/>
</dbReference>